<keyword evidence="2" id="KW-1133">Transmembrane helix</keyword>
<feature type="compositionally biased region" description="Basic and acidic residues" evidence="1">
    <location>
        <begin position="110"/>
        <end position="135"/>
    </location>
</feature>
<feature type="transmembrane region" description="Helical" evidence="2">
    <location>
        <begin position="40"/>
        <end position="61"/>
    </location>
</feature>
<reference evidence="4" key="1">
    <citation type="submission" date="2013-09" db="EMBL/GenBank/DDBJ databases">
        <title>Corchorus olitorius genome sequencing.</title>
        <authorList>
            <person name="Alam M."/>
            <person name="Haque M.S."/>
            <person name="Islam M.S."/>
            <person name="Emdad E.M."/>
            <person name="Islam M.M."/>
            <person name="Ahmed B."/>
            <person name="Halim A."/>
            <person name="Hossen Q.M.M."/>
            <person name="Hossain M.Z."/>
            <person name="Ahmed R."/>
            <person name="Khan M.M."/>
            <person name="Islam R."/>
            <person name="Rashid M.M."/>
            <person name="Khan S.A."/>
            <person name="Rahman M.S."/>
            <person name="Alam M."/>
            <person name="Yahiya A.S."/>
            <person name="Khan M.S."/>
            <person name="Azam M.S."/>
            <person name="Haque T."/>
            <person name="Lashkar M.Z.H."/>
            <person name="Akhand A.I."/>
            <person name="Morshed G."/>
            <person name="Roy S."/>
            <person name="Uddin K.S."/>
            <person name="Rabeya T."/>
            <person name="Hossain A.S."/>
            <person name="Chowdhury A."/>
            <person name="Snigdha A.R."/>
            <person name="Mortoza M.S."/>
            <person name="Matin S.A."/>
            <person name="Hoque S.M.E."/>
            <person name="Islam M.K."/>
            <person name="Roy D.K."/>
            <person name="Haider R."/>
            <person name="Moosa M.M."/>
            <person name="Elias S.M."/>
            <person name="Hasan A.M."/>
            <person name="Jahan S."/>
            <person name="Shafiuddin M."/>
            <person name="Mahmood N."/>
            <person name="Shommy N.S."/>
        </authorList>
    </citation>
    <scope>NUCLEOTIDE SEQUENCE [LARGE SCALE GENOMIC DNA]</scope>
    <source>
        <strain evidence="4">cv. O-4</strain>
    </source>
</reference>
<dbReference type="AlphaFoldDB" id="A0A1R3J9K6"/>
<keyword evidence="4" id="KW-1185">Reference proteome</keyword>
<evidence type="ECO:0000313" key="3">
    <source>
        <dbReference type="EMBL" id="OMO91511.1"/>
    </source>
</evidence>
<name>A0A1R3J9K6_9ROSI</name>
<keyword evidence="2" id="KW-0812">Transmembrane</keyword>
<evidence type="ECO:0000313" key="4">
    <source>
        <dbReference type="Proteomes" id="UP000187203"/>
    </source>
</evidence>
<feature type="region of interest" description="Disordered" evidence="1">
    <location>
        <begin position="107"/>
        <end position="135"/>
    </location>
</feature>
<sequence>MVASEALPKGKVILIHHPTDLSNLKGSYGWEKTFEVLGKVLLVTGYVATVSSGAAFCYTVGKDYRKTNSVKATANHIASMLQPFPSNSDILQTISWLKSDNMVGKVAGGQKEDKTVDGGQKEDKVARERNEKKSE</sequence>
<gene>
    <name evidence="3" type="ORF">COLO4_18311</name>
</gene>
<proteinExistence type="predicted"/>
<evidence type="ECO:0000256" key="1">
    <source>
        <dbReference type="SAM" id="MobiDB-lite"/>
    </source>
</evidence>
<protein>
    <submittedName>
        <fullName evidence="3">Uncharacterized protein</fullName>
    </submittedName>
</protein>
<evidence type="ECO:0000256" key="2">
    <source>
        <dbReference type="SAM" id="Phobius"/>
    </source>
</evidence>
<accession>A0A1R3J9K6</accession>
<keyword evidence="2" id="KW-0472">Membrane</keyword>
<organism evidence="3 4">
    <name type="scientific">Corchorus olitorius</name>
    <dbReference type="NCBI Taxonomy" id="93759"/>
    <lineage>
        <taxon>Eukaryota</taxon>
        <taxon>Viridiplantae</taxon>
        <taxon>Streptophyta</taxon>
        <taxon>Embryophyta</taxon>
        <taxon>Tracheophyta</taxon>
        <taxon>Spermatophyta</taxon>
        <taxon>Magnoliopsida</taxon>
        <taxon>eudicotyledons</taxon>
        <taxon>Gunneridae</taxon>
        <taxon>Pentapetalae</taxon>
        <taxon>rosids</taxon>
        <taxon>malvids</taxon>
        <taxon>Malvales</taxon>
        <taxon>Malvaceae</taxon>
        <taxon>Grewioideae</taxon>
        <taxon>Apeibeae</taxon>
        <taxon>Corchorus</taxon>
    </lineage>
</organism>
<comment type="caution">
    <text evidence="3">The sequence shown here is derived from an EMBL/GenBank/DDBJ whole genome shotgun (WGS) entry which is preliminary data.</text>
</comment>
<dbReference type="Proteomes" id="UP000187203">
    <property type="component" value="Unassembled WGS sequence"/>
</dbReference>
<dbReference type="EMBL" id="AWUE01016446">
    <property type="protein sequence ID" value="OMO91511.1"/>
    <property type="molecule type" value="Genomic_DNA"/>
</dbReference>